<reference evidence="4" key="2">
    <citation type="submission" date="2025-09" db="UniProtKB">
        <authorList>
            <consortium name="Ensembl"/>
        </authorList>
    </citation>
    <scope>IDENTIFICATION</scope>
</reference>
<keyword evidence="2" id="KW-1133">Transmembrane helix</keyword>
<dbReference type="Gene3D" id="2.10.50.10">
    <property type="entry name" value="Tumor Necrosis Factor Receptor, subunit A, domain 2"/>
    <property type="match status" value="3"/>
</dbReference>
<feature type="transmembrane region" description="Helical" evidence="2">
    <location>
        <begin position="179"/>
        <end position="202"/>
    </location>
</feature>
<sequence>MNIFRGHALPCHPSEYQRGNECCPKCLHGSRVKTDCTEFRSTSCLSCTEGTFMNHPTGRTQSYSCTICDAGRIKTSCTITSDTVCEPLEGFYCLDSAEDGCMSAQRHTLCQPGQYIRQKGTALTDTECSDCSAGTYSDGTFPSCQSHTQCESMNLQLIKAGTVSTDAQCGEQSSNPTGIVIGVVIVGAVIFLLIGAALFVLYHCRRKKGRGVFAAAPGLMNDFPLNSFVVTSDSMCAHLSLVQGRTSTSK</sequence>
<dbReference type="AlphaFoldDB" id="A0A8C4H3P4"/>
<dbReference type="InterPro" id="IPR001368">
    <property type="entry name" value="TNFR/NGFR_Cys_rich_reg"/>
</dbReference>
<evidence type="ECO:0000259" key="3">
    <source>
        <dbReference type="PROSITE" id="PS50050"/>
    </source>
</evidence>
<dbReference type="PANTHER" id="PTHR46838">
    <property type="entry name" value="TUMOR NECROSIS FACTOR RECEPTOR SUPERFAMILY MEMBER 14"/>
    <property type="match status" value="1"/>
</dbReference>
<feature type="domain" description="TNFR-Cys" evidence="3">
    <location>
        <begin position="10"/>
        <end position="44"/>
    </location>
</feature>
<feature type="disulfide bond" evidence="1">
    <location>
        <begin position="23"/>
        <end position="36"/>
    </location>
</feature>
<evidence type="ECO:0000256" key="1">
    <source>
        <dbReference type="PROSITE-ProRule" id="PRU00206"/>
    </source>
</evidence>
<name>A0A8C4H3P4_DICLA</name>
<dbReference type="GO" id="GO:2000406">
    <property type="term" value="P:positive regulation of T cell migration"/>
    <property type="evidence" value="ECO:0007669"/>
    <property type="project" value="TreeGrafter"/>
</dbReference>
<dbReference type="FunFam" id="2.10.50.10:FF:000065">
    <property type="entry name" value="TNF receptor superfamily member 14"/>
    <property type="match status" value="1"/>
</dbReference>
<dbReference type="SMART" id="SM00208">
    <property type="entry name" value="TNFR"/>
    <property type="match status" value="4"/>
</dbReference>
<reference evidence="4" key="1">
    <citation type="submission" date="2025-08" db="UniProtKB">
        <authorList>
            <consortium name="Ensembl"/>
        </authorList>
    </citation>
    <scope>IDENTIFICATION</scope>
</reference>
<dbReference type="GO" id="GO:0009897">
    <property type="term" value="C:external side of plasma membrane"/>
    <property type="evidence" value="ECO:0007669"/>
    <property type="project" value="TreeGrafter"/>
</dbReference>
<keyword evidence="5" id="KW-1185">Reference proteome</keyword>
<feature type="disulfide bond" evidence="1">
    <location>
        <begin position="26"/>
        <end position="44"/>
    </location>
</feature>
<proteinExistence type="predicted"/>
<dbReference type="GO" id="GO:0050829">
    <property type="term" value="P:defense response to Gram-negative bacterium"/>
    <property type="evidence" value="ECO:0007669"/>
    <property type="project" value="TreeGrafter"/>
</dbReference>
<evidence type="ECO:0000313" key="4">
    <source>
        <dbReference type="Ensembl" id="ENSDLAP00005036448.2"/>
    </source>
</evidence>
<keyword evidence="1" id="KW-1015">Disulfide bond</keyword>
<dbReference type="PROSITE" id="PS00652">
    <property type="entry name" value="TNFR_NGFR_1"/>
    <property type="match status" value="1"/>
</dbReference>
<dbReference type="PROSITE" id="PS50050">
    <property type="entry name" value="TNFR_NGFR_2"/>
    <property type="match status" value="2"/>
</dbReference>
<dbReference type="Ensembl" id="ENSDLAT00005038877.2">
    <property type="protein sequence ID" value="ENSDLAP00005036448.2"/>
    <property type="gene ID" value="ENSDLAG00005016178.2"/>
</dbReference>
<feature type="repeat" description="TNFR-Cys" evidence="1">
    <location>
        <begin position="10"/>
        <end position="44"/>
    </location>
</feature>
<dbReference type="GO" id="GO:0046642">
    <property type="term" value="P:negative regulation of alpha-beta T cell proliferation"/>
    <property type="evidence" value="ECO:0007669"/>
    <property type="project" value="TreeGrafter"/>
</dbReference>
<feature type="domain" description="TNFR-Cys" evidence="3">
    <location>
        <begin position="46"/>
        <end position="85"/>
    </location>
</feature>
<protein>
    <recommendedName>
        <fullName evidence="3">TNFR-Cys domain-containing protein</fullName>
    </recommendedName>
</protein>
<keyword evidence="2" id="KW-0812">Transmembrane</keyword>
<feature type="repeat" description="TNFR-Cys" evidence="1">
    <location>
        <begin position="46"/>
        <end position="85"/>
    </location>
</feature>
<dbReference type="CDD" id="cd13405">
    <property type="entry name" value="TNFRSF14_teleost"/>
    <property type="match status" value="1"/>
</dbReference>
<evidence type="ECO:0000313" key="5">
    <source>
        <dbReference type="Proteomes" id="UP000694389"/>
    </source>
</evidence>
<dbReference type="GO" id="GO:0002720">
    <property type="term" value="P:positive regulation of cytokine production involved in immune response"/>
    <property type="evidence" value="ECO:0007669"/>
    <property type="project" value="TreeGrafter"/>
</dbReference>
<organism evidence="4 5">
    <name type="scientific">Dicentrarchus labrax</name>
    <name type="common">European seabass</name>
    <name type="synonym">Morone labrax</name>
    <dbReference type="NCBI Taxonomy" id="13489"/>
    <lineage>
        <taxon>Eukaryota</taxon>
        <taxon>Metazoa</taxon>
        <taxon>Chordata</taxon>
        <taxon>Craniata</taxon>
        <taxon>Vertebrata</taxon>
        <taxon>Euteleostomi</taxon>
        <taxon>Actinopterygii</taxon>
        <taxon>Neopterygii</taxon>
        <taxon>Teleostei</taxon>
        <taxon>Neoteleostei</taxon>
        <taxon>Acanthomorphata</taxon>
        <taxon>Eupercaria</taxon>
        <taxon>Moronidae</taxon>
        <taxon>Dicentrarchus</taxon>
    </lineage>
</organism>
<dbReference type="GO" id="GO:0050830">
    <property type="term" value="P:defense response to Gram-positive bacterium"/>
    <property type="evidence" value="ECO:0007669"/>
    <property type="project" value="TreeGrafter"/>
</dbReference>
<dbReference type="Proteomes" id="UP000694389">
    <property type="component" value="Unassembled WGS sequence"/>
</dbReference>
<keyword evidence="2" id="KW-0472">Membrane</keyword>
<dbReference type="GeneTree" id="ENSGT00950000183126"/>
<dbReference type="SUPFAM" id="SSF57586">
    <property type="entry name" value="TNF receptor-like"/>
    <property type="match status" value="2"/>
</dbReference>
<accession>A0A8C4H3P4</accession>
<evidence type="ECO:0000256" key="2">
    <source>
        <dbReference type="SAM" id="Phobius"/>
    </source>
</evidence>
<dbReference type="PANTHER" id="PTHR46838:SF1">
    <property type="entry name" value="TUMOR NECROSIS FACTOR RECEPTOR SUPERFAMILY MEMBER 14"/>
    <property type="match status" value="1"/>
</dbReference>
<comment type="caution">
    <text evidence="1">Lacks conserved residue(s) required for the propagation of feature annotation.</text>
</comment>
<dbReference type="Pfam" id="PF00020">
    <property type="entry name" value="TNFR_c6"/>
    <property type="match status" value="1"/>
</dbReference>